<evidence type="ECO:0000256" key="3">
    <source>
        <dbReference type="ARBA" id="ARBA00022729"/>
    </source>
</evidence>
<dbReference type="RefSeq" id="WP_224827440.1">
    <property type="nucleotide sequence ID" value="NZ_JAIVEF010000001.1"/>
</dbReference>
<dbReference type="SUPFAM" id="SSF53807">
    <property type="entry name" value="Helical backbone' metal receptor"/>
    <property type="match status" value="1"/>
</dbReference>
<organism evidence="5 6">
    <name type="scientific">Saliphagus infecundisoli</name>
    <dbReference type="NCBI Taxonomy" id="1849069"/>
    <lineage>
        <taxon>Archaea</taxon>
        <taxon>Methanobacteriati</taxon>
        <taxon>Methanobacteriota</taxon>
        <taxon>Stenosarchaea group</taxon>
        <taxon>Halobacteria</taxon>
        <taxon>Halobacteriales</taxon>
        <taxon>Natrialbaceae</taxon>
        <taxon>Saliphagus</taxon>
    </lineage>
</organism>
<dbReference type="EMBL" id="JBHSJG010000036">
    <property type="protein sequence ID" value="MFC4988714.1"/>
    <property type="molecule type" value="Genomic_DNA"/>
</dbReference>
<dbReference type="Gene3D" id="3.40.50.1980">
    <property type="entry name" value="Nitrogenase molybdenum iron protein domain"/>
    <property type="match status" value="2"/>
</dbReference>
<dbReference type="InterPro" id="IPR050492">
    <property type="entry name" value="Bact_metal-bind_prot9"/>
</dbReference>
<feature type="region of interest" description="Disordered" evidence="4">
    <location>
        <begin position="131"/>
        <end position="220"/>
    </location>
</feature>
<keyword evidence="3" id="KW-0732">Signal</keyword>
<dbReference type="PROSITE" id="PS51318">
    <property type="entry name" value="TAT"/>
    <property type="match status" value="1"/>
</dbReference>
<dbReference type="Pfam" id="PF01297">
    <property type="entry name" value="ZnuA"/>
    <property type="match status" value="1"/>
</dbReference>
<sequence>MSPTRRSVLAGAGGLAALAGCLSEPDDGAESGEERGRSGYAAFFALWDWSEQVGGDAFGFENPVGVGEAGHGWSPDQGLTGEAADTDAFVYLDSPEFAWAQDVASQLEDDYDDVAVIDAMAVLESELLPWEGGHDHADHDHGSGDHGEGEDHEGDHENDNETGDHSHEGGDNHSHEDGDHDHSQEGDDNHSHEGADDSHSNESDHEEGNHTDGGASARHDPHVWVDPVLAEAMVGTIAEGLAEVDPDNAETYEDNAAEYGERIAGVGEAFEELVASADREVAVLAGHDSFRYVEDRYGFELHTPVSASPEESPSAGEIAGTIEVIEEEGIDTVLYDPFEAPEGEVPPLAETIVENSPATETAPVTPAAGTTAEWDEEGWGWVEQLEEVTLPSLRQALGAE</sequence>
<gene>
    <name evidence="5" type="ORF">ACFPFO_13265</name>
</gene>
<accession>A0ABD5QGK1</accession>
<proteinExistence type="inferred from homology"/>
<evidence type="ECO:0000256" key="4">
    <source>
        <dbReference type="SAM" id="MobiDB-lite"/>
    </source>
</evidence>
<name>A0ABD5QGK1_9EURY</name>
<comment type="similarity">
    <text evidence="1">Belongs to the bacterial solute-binding protein 9 family.</text>
</comment>
<evidence type="ECO:0000256" key="2">
    <source>
        <dbReference type="ARBA" id="ARBA00022448"/>
    </source>
</evidence>
<dbReference type="PANTHER" id="PTHR42953">
    <property type="entry name" value="HIGH-AFFINITY ZINC UPTAKE SYSTEM PROTEIN ZNUA-RELATED"/>
    <property type="match status" value="1"/>
</dbReference>
<comment type="caution">
    <text evidence="5">The sequence shown here is derived from an EMBL/GenBank/DDBJ whole genome shotgun (WGS) entry which is preliminary data.</text>
</comment>
<dbReference type="PANTHER" id="PTHR42953:SF3">
    <property type="entry name" value="HIGH-AFFINITY ZINC UPTAKE SYSTEM PROTEIN ZNUA"/>
    <property type="match status" value="1"/>
</dbReference>
<keyword evidence="2" id="KW-0813">Transport</keyword>
<evidence type="ECO:0000256" key="1">
    <source>
        <dbReference type="ARBA" id="ARBA00011028"/>
    </source>
</evidence>
<keyword evidence="6" id="KW-1185">Reference proteome</keyword>
<dbReference type="InterPro" id="IPR006311">
    <property type="entry name" value="TAT_signal"/>
</dbReference>
<reference evidence="5 6" key="1">
    <citation type="journal article" date="2019" name="Int. J. Syst. Evol. Microbiol.">
        <title>The Global Catalogue of Microorganisms (GCM) 10K type strain sequencing project: providing services to taxonomists for standard genome sequencing and annotation.</title>
        <authorList>
            <consortium name="The Broad Institute Genomics Platform"/>
            <consortium name="The Broad Institute Genome Sequencing Center for Infectious Disease"/>
            <person name="Wu L."/>
            <person name="Ma J."/>
        </authorList>
    </citation>
    <scope>NUCLEOTIDE SEQUENCE [LARGE SCALE GENOMIC DNA]</scope>
    <source>
        <strain evidence="5 6">CGMCC 1.15824</strain>
    </source>
</reference>
<dbReference type="PROSITE" id="PS51257">
    <property type="entry name" value="PROKAR_LIPOPROTEIN"/>
    <property type="match status" value="1"/>
</dbReference>
<evidence type="ECO:0000313" key="5">
    <source>
        <dbReference type="EMBL" id="MFC4988714.1"/>
    </source>
</evidence>
<feature type="compositionally biased region" description="Basic and acidic residues" evidence="4">
    <location>
        <begin position="132"/>
        <end position="210"/>
    </location>
</feature>
<dbReference type="Proteomes" id="UP001595925">
    <property type="component" value="Unassembled WGS sequence"/>
</dbReference>
<dbReference type="InterPro" id="IPR006127">
    <property type="entry name" value="ZnuA-like"/>
</dbReference>
<dbReference type="AlphaFoldDB" id="A0ABD5QGK1"/>
<evidence type="ECO:0000313" key="6">
    <source>
        <dbReference type="Proteomes" id="UP001595925"/>
    </source>
</evidence>
<protein>
    <submittedName>
        <fullName evidence="5">Metal ABC transporter solute-binding protein, Zn/Mn family</fullName>
    </submittedName>
</protein>